<dbReference type="InterPro" id="IPR017871">
    <property type="entry name" value="ABC_transporter-like_CS"/>
</dbReference>
<dbReference type="PANTHER" id="PTHR45772:SF4">
    <property type="entry name" value="ABC TRANSPORTER ATP-BINDING PROTEIN"/>
    <property type="match status" value="1"/>
</dbReference>
<keyword evidence="3" id="KW-1003">Cell membrane</keyword>
<dbReference type="PROSITE" id="PS50893">
    <property type="entry name" value="ABC_TRANSPORTER_2"/>
    <property type="match status" value="1"/>
</dbReference>
<feature type="transmembrane region" description="Helical" evidence="10">
    <location>
        <begin position="206"/>
        <end position="229"/>
    </location>
</feature>
<keyword evidence="2" id="KW-0813">Transport</keyword>
<dbReference type="SUPFAM" id="SSF52540">
    <property type="entry name" value="P-loop containing nucleoside triphosphate hydrolases"/>
    <property type="match status" value="1"/>
</dbReference>
<accession>A0ABT9IDK4</accession>
<feature type="compositionally biased region" description="Low complexity" evidence="9">
    <location>
        <begin position="563"/>
        <end position="584"/>
    </location>
</feature>
<feature type="region of interest" description="Disordered" evidence="9">
    <location>
        <begin position="555"/>
        <end position="604"/>
    </location>
</feature>
<dbReference type="GO" id="GO:0005524">
    <property type="term" value="F:ATP binding"/>
    <property type="evidence" value="ECO:0007669"/>
    <property type="project" value="UniProtKB-KW"/>
</dbReference>
<feature type="transmembrane region" description="Helical" evidence="10">
    <location>
        <begin position="175"/>
        <end position="194"/>
    </location>
</feature>
<evidence type="ECO:0000313" key="13">
    <source>
        <dbReference type="Proteomes" id="UP001233673"/>
    </source>
</evidence>
<protein>
    <submittedName>
        <fullName evidence="12">Branched-chain amino acid ABC transporter ATP-binding protein/permease</fullName>
    </submittedName>
</protein>
<dbReference type="InterPro" id="IPR043428">
    <property type="entry name" value="LivM-like"/>
</dbReference>
<evidence type="ECO:0000256" key="3">
    <source>
        <dbReference type="ARBA" id="ARBA00022475"/>
    </source>
</evidence>
<feature type="transmembrane region" description="Helical" evidence="10">
    <location>
        <begin position="6"/>
        <end position="26"/>
    </location>
</feature>
<dbReference type="InterPro" id="IPR051120">
    <property type="entry name" value="ABC_AA/LPS_Transport"/>
</dbReference>
<keyword evidence="4 10" id="KW-0812">Transmembrane</keyword>
<evidence type="ECO:0000256" key="1">
    <source>
        <dbReference type="ARBA" id="ARBA00004651"/>
    </source>
</evidence>
<evidence type="ECO:0000256" key="2">
    <source>
        <dbReference type="ARBA" id="ARBA00022448"/>
    </source>
</evidence>
<keyword evidence="7 10" id="KW-1133">Transmembrane helix</keyword>
<sequence length="604" mass="62656">MLDQYATTLTFIALGAIFAYSFYAVLIAGQLSLGQAGFASLAAFSGAYLAPSGADVGDVPALLIAVAIGMSVGALGAVVLGLPTMHLRGVFLAIATLGFAEAVRVVLLNQEWTGGAQGLGVSRILTVGMAWTALALVAYWFWRMGRSRYGRALEAIREDELAARSMGIDVGRHRLAAFITAGAVAGLYGVLYAYYVRLIAPNDFDFVAAVEGLVTAVVGGSTMFLGPLLGSGFQTIVPEIQRAVGVEAGWIRPFLASLLLLVVILFLPGGLASLIPRRTRMPSGDDDTTAGLAGRRHPAAGDPVVTLAGLGKEYGGVHAVRGVDLEIRAGEVVGLIGPNGAGKTTLVNMISGLVPPSSGSATVLGTAIGSTPVHRIAAAGVSRTFQHSKLFNRLSALENVLVGAHLVSRPTFLRRMIWLPSARRDERAALRQAARCLERVGLSELAGNRAESLSYGDQRRLEIARALASDPSLLILDEPAAGMNHVEAARLSELIRSLARDGLTILFIEHNVGMVLQTCTRVVVLNFGEVIASGAPDQVAADPAVIEAYLGSAEDDADEGPLAGDARSGATAAGAGDAPPDAVANVRPGAAGTLDTPDTSRDAT</sequence>
<feature type="transmembrane region" description="Helical" evidence="10">
    <location>
        <begin position="250"/>
        <end position="275"/>
    </location>
</feature>
<dbReference type="InterPro" id="IPR027417">
    <property type="entry name" value="P-loop_NTPase"/>
</dbReference>
<evidence type="ECO:0000256" key="8">
    <source>
        <dbReference type="ARBA" id="ARBA00023136"/>
    </source>
</evidence>
<feature type="domain" description="ABC transporter" evidence="11">
    <location>
        <begin position="305"/>
        <end position="552"/>
    </location>
</feature>
<feature type="transmembrane region" description="Helical" evidence="10">
    <location>
        <begin position="120"/>
        <end position="142"/>
    </location>
</feature>
<evidence type="ECO:0000256" key="10">
    <source>
        <dbReference type="SAM" id="Phobius"/>
    </source>
</evidence>
<evidence type="ECO:0000256" key="6">
    <source>
        <dbReference type="ARBA" id="ARBA00022840"/>
    </source>
</evidence>
<dbReference type="RefSeq" id="WP_306000283.1">
    <property type="nucleotide sequence ID" value="NZ_JASNFN010000014.1"/>
</dbReference>
<comment type="subcellular location">
    <subcellularLocation>
        <location evidence="1">Cell membrane</location>
        <topology evidence="1">Multi-pass membrane protein</topology>
    </subcellularLocation>
</comment>
<name>A0ABT9IDK4_9ACTN</name>
<keyword evidence="5" id="KW-0547">Nucleotide-binding</keyword>
<evidence type="ECO:0000259" key="11">
    <source>
        <dbReference type="PROSITE" id="PS50893"/>
    </source>
</evidence>
<evidence type="ECO:0000313" key="12">
    <source>
        <dbReference type="EMBL" id="MDP5183665.1"/>
    </source>
</evidence>
<dbReference type="CDD" id="cd06581">
    <property type="entry name" value="TM_PBP1_LivM_like"/>
    <property type="match status" value="1"/>
</dbReference>
<keyword evidence="13" id="KW-1185">Reference proteome</keyword>
<keyword evidence="6 12" id="KW-0067">ATP-binding</keyword>
<evidence type="ECO:0000256" key="4">
    <source>
        <dbReference type="ARBA" id="ARBA00022692"/>
    </source>
</evidence>
<evidence type="ECO:0000256" key="5">
    <source>
        <dbReference type="ARBA" id="ARBA00022741"/>
    </source>
</evidence>
<dbReference type="InterPro" id="IPR001851">
    <property type="entry name" value="ABC_transp_permease"/>
</dbReference>
<dbReference type="Gene3D" id="3.40.50.300">
    <property type="entry name" value="P-loop containing nucleotide triphosphate hydrolases"/>
    <property type="match status" value="1"/>
</dbReference>
<evidence type="ECO:0000256" key="9">
    <source>
        <dbReference type="SAM" id="MobiDB-lite"/>
    </source>
</evidence>
<dbReference type="InterPro" id="IPR003593">
    <property type="entry name" value="AAA+_ATPase"/>
</dbReference>
<dbReference type="Pfam" id="PF02653">
    <property type="entry name" value="BPD_transp_2"/>
    <property type="match status" value="1"/>
</dbReference>
<dbReference type="InterPro" id="IPR032823">
    <property type="entry name" value="BCA_ABC_TP_C"/>
</dbReference>
<feature type="transmembrane region" description="Helical" evidence="10">
    <location>
        <begin position="33"/>
        <end position="50"/>
    </location>
</feature>
<dbReference type="Pfam" id="PF12399">
    <property type="entry name" value="BCA_ABC_TP_C"/>
    <property type="match status" value="1"/>
</dbReference>
<dbReference type="InterPro" id="IPR003439">
    <property type="entry name" value="ABC_transporter-like_ATP-bd"/>
</dbReference>
<dbReference type="SMART" id="SM00382">
    <property type="entry name" value="AAA"/>
    <property type="match status" value="1"/>
</dbReference>
<keyword evidence="8 10" id="KW-0472">Membrane</keyword>
<dbReference type="Proteomes" id="UP001233673">
    <property type="component" value="Unassembled WGS sequence"/>
</dbReference>
<organism evidence="12 13">
    <name type="scientific">Blastococcus carthaginiensis</name>
    <dbReference type="NCBI Taxonomy" id="3050034"/>
    <lineage>
        <taxon>Bacteria</taxon>
        <taxon>Bacillati</taxon>
        <taxon>Actinomycetota</taxon>
        <taxon>Actinomycetes</taxon>
        <taxon>Geodermatophilales</taxon>
        <taxon>Geodermatophilaceae</taxon>
        <taxon>Blastococcus</taxon>
    </lineage>
</organism>
<proteinExistence type="predicted"/>
<feature type="transmembrane region" description="Helical" evidence="10">
    <location>
        <begin position="89"/>
        <end position="108"/>
    </location>
</feature>
<dbReference type="PANTHER" id="PTHR45772">
    <property type="entry name" value="CONSERVED COMPONENT OF ABC TRANSPORTER FOR NATURAL AMINO ACIDS-RELATED"/>
    <property type="match status" value="1"/>
</dbReference>
<reference evidence="13" key="1">
    <citation type="submission" date="2023-05" db="EMBL/GenBank/DDBJ databases">
        <title>Draft genome of Pseudofrankia sp. BMG5.37.</title>
        <authorList>
            <person name="Gtari M."/>
            <person name="Ghodhbane F."/>
            <person name="Sbissi I."/>
        </authorList>
    </citation>
    <scope>NUCLEOTIDE SEQUENCE [LARGE SCALE GENOMIC DNA]</scope>
    <source>
        <strain evidence="13">BMG 814</strain>
    </source>
</reference>
<evidence type="ECO:0000256" key="7">
    <source>
        <dbReference type="ARBA" id="ARBA00022989"/>
    </source>
</evidence>
<dbReference type="EMBL" id="JASNFN010000014">
    <property type="protein sequence ID" value="MDP5183665.1"/>
    <property type="molecule type" value="Genomic_DNA"/>
</dbReference>
<dbReference type="Pfam" id="PF00005">
    <property type="entry name" value="ABC_tran"/>
    <property type="match status" value="1"/>
</dbReference>
<gene>
    <name evidence="12" type="ORF">QOZ88_13560</name>
</gene>
<dbReference type="PROSITE" id="PS00211">
    <property type="entry name" value="ABC_TRANSPORTER_1"/>
    <property type="match status" value="1"/>
</dbReference>
<dbReference type="CDD" id="cd03219">
    <property type="entry name" value="ABC_Mj1267_LivG_branched"/>
    <property type="match status" value="1"/>
</dbReference>
<feature type="transmembrane region" description="Helical" evidence="10">
    <location>
        <begin position="62"/>
        <end position="82"/>
    </location>
</feature>
<comment type="caution">
    <text evidence="12">The sequence shown here is derived from an EMBL/GenBank/DDBJ whole genome shotgun (WGS) entry which is preliminary data.</text>
</comment>